<organism evidence="2 3">
    <name type="scientific">Lutibaculum baratangense AMV1</name>
    <dbReference type="NCBI Taxonomy" id="631454"/>
    <lineage>
        <taxon>Bacteria</taxon>
        <taxon>Pseudomonadati</taxon>
        <taxon>Pseudomonadota</taxon>
        <taxon>Alphaproteobacteria</taxon>
        <taxon>Hyphomicrobiales</taxon>
        <taxon>Tepidamorphaceae</taxon>
        <taxon>Lutibaculum</taxon>
    </lineage>
</organism>
<keyword evidence="3" id="KW-1185">Reference proteome</keyword>
<dbReference type="STRING" id="631454.N177_2412"/>
<dbReference type="Proteomes" id="UP000017819">
    <property type="component" value="Unassembled WGS sequence"/>
</dbReference>
<evidence type="ECO:0000313" key="2">
    <source>
        <dbReference type="EMBL" id="ESR24578.1"/>
    </source>
</evidence>
<sequence>MKGFLAGSVLALLLAGLTMWGYDRFAVSSADRYASRDTIHVEQHDNPRLNQGPPEIPEPAY</sequence>
<name>V4TEE7_9HYPH</name>
<evidence type="ECO:0000313" key="3">
    <source>
        <dbReference type="Proteomes" id="UP000017819"/>
    </source>
</evidence>
<protein>
    <submittedName>
        <fullName evidence="2">Uncharacterized protein</fullName>
    </submittedName>
</protein>
<proteinExistence type="predicted"/>
<reference evidence="2 3" key="1">
    <citation type="journal article" date="2014" name="Genome Announc.">
        <title>Draft Genome Sequence of Lutibaculum baratangense Strain AMV1T, Isolated from a Mud Volcano in Andamans, India.</title>
        <authorList>
            <person name="Singh A."/>
            <person name="Sreenivas A."/>
            <person name="Sathyanarayana Reddy G."/>
            <person name="Pinnaka A.K."/>
            <person name="Shivaji S."/>
        </authorList>
    </citation>
    <scope>NUCLEOTIDE SEQUENCE [LARGE SCALE GENOMIC DNA]</scope>
    <source>
        <strain evidence="2 3">AMV1</strain>
    </source>
</reference>
<dbReference type="AlphaFoldDB" id="V4TEE7"/>
<dbReference type="EMBL" id="AWXZ01000031">
    <property type="protein sequence ID" value="ESR24578.1"/>
    <property type="molecule type" value="Genomic_DNA"/>
</dbReference>
<accession>V4TEE7</accession>
<evidence type="ECO:0000256" key="1">
    <source>
        <dbReference type="SAM" id="MobiDB-lite"/>
    </source>
</evidence>
<feature type="region of interest" description="Disordered" evidence="1">
    <location>
        <begin position="40"/>
        <end position="61"/>
    </location>
</feature>
<dbReference type="RefSeq" id="WP_023432541.1">
    <property type="nucleotide sequence ID" value="NZ_AWXZ01000031.1"/>
</dbReference>
<comment type="caution">
    <text evidence="2">The sequence shown here is derived from an EMBL/GenBank/DDBJ whole genome shotgun (WGS) entry which is preliminary data.</text>
</comment>
<gene>
    <name evidence="2" type="ORF">N177_2412</name>
</gene>